<evidence type="ECO:0000313" key="14">
    <source>
        <dbReference type="Proteomes" id="UP001054252"/>
    </source>
</evidence>
<comment type="subcellular location">
    <subcellularLocation>
        <location evidence="1">Cell membrane</location>
        <topology evidence="1">Single-pass type I membrane protein</topology>
    </subcellularLocation>
</comment>
<comment type="caution">
    <text evidence="13">The sequence shown here is derived from an EMBL/GenBank/DDBJ whole genome shotgun (WGS) entry which is preliminary data.</text>
</comment>
<evidence type="ECO:0000256" key="9">
    <source>
        <dbReference type="ARBA" id="ARBA00023136"/>
    </source>
</evidence>
<dbReference type="EMBL" id="BPVZ01000075">
    <property type="protein sequence ID" value="GKV27257.1"/>
    <property type="molecule type" value="Genomic_DNA"/>
</dbReference>
<comment type="similarity">
    <text evidence="2">Belongs to the RLP family.</text>
</comment>
<keyword evidence="4" id="KW-0433">Leucine-rich repeat</keyword>
<accession>A0AAV5KRP4</accession>
<evidence type="ECO:0000313" key="13">
    <source>
        <dbReference type="EMBL" id="GKV27257.1"/>
    </source>
</evidence>
<dbReference type="InterPro" id="IPR013210">
    <property type="entry name" value="LRR_N_plant-typ"/>
</dbReference>
<evidence type="ECO:0000259" key="12">
    <source>
        <dbReference type="Pfam" id="PF08263"/>
    </source>
</evidence>
<dbReference type="InterPro" id="IPR032675">
    <property type="entry name" value="LRR_dom_sf"/>
</dbReference>
<keyword evidence="8" id="KW-1133">Transmembrane helix</keyword>
<dbReference type="PANTHER" id="PTHR48062">
    <property type="entry name" value="RECEPTOR-LIKE PROTEIN 14"/>
    <property type="match status" value="1"/>
</dbReference>
<dbReference type="Gene3D" id="3.80.10.10">
    <property type="entry name" value="Ribonuclease Inhibitor"/>
    <property type="match status" value="4"/>
</dbReference>
<protein>
    <recommendedName>
        <fullName evidence="12">Leucine-rich repeat-containing N-terminal plant-type domain-containing protein</fullName>
    </recommendedName>
</protein>
<keyword evidence="14" id="KW-1185">Reference proteome</keyword>
<feature type="domain" description="Leucine-rich repeat-containing N-terminal plant-type" evidence="12">
    <location>
        <begin position="8"/>
        <end position="48"/>
    </location>
</feature>
<evidence type="ECO:0000256" key="4">
    <source>
        <dbReference type="ARBA" id="ARBA00022614"/>
    </source>
</evidence>
<dbReference type="Pfam" id="PF00560">
    <property type="entry name" value="LRR_1"/>
    <property type="match status" value="2"/>
</dbReference>
<dbReference type="FunFam" id="3.80.10.10:FF:000095">
    <property type="entry name" value="LRR receptor-like serine/threonine-protein kinase GSO1"/>
    <property type="match status" value="1"/>
</dbReference>
<dbReference type="GO" id="GO:0005886">
    <property type="term" value="C:plasma membrane"/>
    <property type="evidence" value="ECO:0007669"/>
    <property type="project" value="UniProtKB-SubCell"/>
</dbReference>
<dbReference type="PRINTS" id="PR00019">
    <property type="entry name" value="LEURICHRPT"/>
</dbReference>
<dbReference type="SUPFAM" id="SSF52058">
    <property type="entry name" value="L domain-like"/>
    <property type="match status" value="1"/>
</dbReference>
<organism evidence="13 14">
    <name type="scientific">Rubroshorea leprosula</name>
    <dbReference type="NCBI Taxonomy" id="152421"/>
    <lineage>
        <taxon>Eukaryota</taxon>
        <taxon>Viridiplantae</taxon>
        <taxon>Streptophyta</taxon>
        <taxon>Embryophyta</taxon>
        <taxon>Tracheophyta</taxon>
        <taxon>Spermatophyta</taxon>
        <taxon>Magnoliopsida</taxon>
        <taxon>eudicotyledons</taxon>
        <taxon>Gunneridae</taxon>
        <taxon>Pentapetalae</taxon>
        <taxon>rosids</taxon>
        <taxon>malvids</taxon>
        <taxon>Malvales</taxon>
        <taxon>Dipterocarpaceae</taxon>
        <taxon>Rubroshorea</taxon>
    </lineage>
</organism>
<evidence type="ECO:0000256" key="2">
    <source>
        <dbReference type="ARBA" id="ARBA00009592"/>
    </source>
</evidence>
<keyword evidence="7" id="KW-0677">Repeat</keyword>
<keyword evidence="9" id="KW-0472">Membrane</keyword>
<dbReference type="AlphaFoldDB" id="A0AAV5KRP4"/>
<dbReference type="InterPro" id="IPR003591">
    <property type="entry name" value="Leu-rich_rpt_typical-subtyp"/>
</dbReference>
<evidence type="ECO:0000256" key="3">
    <source>
        <dbReference type="ARBA" id="ARBA00022475"/>
    </source>
</evidence>
<dbReference type="SMART" id="SM00369">
    <property type="entry name" value="LRR_TYP"/>
    <property type="match status" value="8"/>
</dbReference>
<dbReference type="PANTHER" id="PTHR48062:SF37">
    <property type="entry name" value="LRR RECEPTOR-LIKE SERINE_THREONINE-PROTEIN KINASE FLS2"/>
    <property type="match status" value="1"/>
</dbReference>
<dbReference type="Pfam" id="PF13855">
    <property type="entry name" value="LRR_8"/>
    <property type="match status" value="5"/>
</dbReference>
<keyword evidence="10" id="KW-0675">Receptor</keyword>
<name>A0AAV5KRP4_9ROSI</name>
<dbReference type="InterPro" id="IPR001611">
    <property type="entry name" value="Leu-rich_rpt"/>
</dbReference>
<evidence type="ECO:0000256" key="1">
    <source>
        <dbReference type="ARBA" id="ARBA00004251"/>
    </source>
</evidence>
<dbReference type="SUPFAM" id="SSF52047">
    <property type="entry name" value="RNI-like"/>
    <property type="match status" value="1"/>
</dbReference>
<keyword evidence="11" id="KW-0325">Glycoprotein</keyword>
<evidence type="ECO:0000256" key="7">
    <source>
        <dbReference type="ARBA" id="ARBA00022737"/>
    </source>
</evidence>
<evidence type="ECO:0000256" key="5">
    <source>
        <dbReference type="ARBA" id="ARBA00022692"/>
    </source>
</evidence>
<evidence type="ECO:0000256" key="8">
    <source>
        <dbReference type="ARBA" id="ARBA00022989"/>
    </source>
</evidence>
<evidence type="ECO:0000256" key="11">
    <source>
        <dbReference type="ARBA" id="ARBA00023180"/>
    </source>
</evidence>
<proteinExistence type="inferred from homology"/>
<gene>
    <name evidence="13" type="ORF">SLEP1_g36449</name>
</gene>
<dbReference type="Pfam" id="PF13516">
    <property type="entry name" value="LRR_6"/>
    <property type="match status" value="1"/>
</dbReference>
<keyword evidence="6" id="KW-0732">Signal</keyword>
<dbReference type="SMART" id="SM00365">
    <property type="entry name" value="LRR_SD22"/>
    <property type="match status" value="6"/>
</dbReference>
<dbReference type="FunFam" id="3.80.10.10:FF:000041">
    <property type="entry name" value="LRR receptor-like serine/threonine-protein kinase ERECTA"/>
    <property type="match status" value="1"/>
</dbReference>
<evidence type="ECO:0000256" key="10">
    <source>
        <dbReference type="ARBA" id="ARBA00023170"/>
    </source>
</evidence>
<dbReference type="InterPro" id="IPR051502">
    <property type="entry name" value="RLP_Defense_Trigger"/>
</dbReference>
<keyword evidence="3" id="KW-1003">Cell membrane</keyword>
<keyword evidence="5" id="KW-0812">Transmembrane</keyword>
<evidence type="ECO:0000256" key="6">
    <source>
        <dbReference type="ARBA" id="ARBA00022729"/>
    </source>
</evidence>
<reference evidence="13 14" key="1">
    <citation type="journal article" date="2021" name="Commun. Biol.">
        <title>The genome of Shorea leprosula (Dipterocarpaceae) highlights the ecological relevance of drought in aseasonal tropical rainforests.</title>
        <authorList>
            <person name="Ng K.K.S."/>
            <person name="Kobayashi M.J."/>
            <person name="Fawcett J.A."/>
            <person name="Hatakeyama M."/>
            <person name="Paape T."/>
            <person name="Ng C.H."/>
            <person name="Ang C.C."/>
            <person name="Tnah L.H."/>
            <person name="Lee C.T."/>
            <person name="Nishiyama T."/>
            <person name="Sese J."/>
            <person name="O'Brien M.J."/>
            <person name="Copetti D."/>
            <person name="Mohd Noor M.I."/>
            <person name="Ong R.C."/>
            <person name="Putra M."/>
            <person name="Sireger I.Z."/>
            <person name="Indrioko S."/>
            <person name="Kosugi Y."/>
            <person name="Izuno A."/>
            <person name="Isagi Y."/>
            <person name="Lee S.L."/>
            <person name="Shimizu K.K."/>
        </authorList>
    </citation>
    <scope>NUCLEOTIDE SEQUENCE [LARGE SCALE GENOMIC DNA]</scope>
    <source>
        <strain evidence="13">214</strain>
    </source>
</reference>
<sequence>MWCQGCLEQERIALLQLKSFFKDPWGLRNWGRGKENSDCCRWERVECNPSSGRVIKLDLDYVYGWHNSYLNASLFLPFEELKSLSLADNGINGFIENEDFHRLSKLSNLEFLDLSWNDFNSKILSSLSELSSLKSLNLAGNYFQVSNHTNALRVLSNLEELFLDQSPLSINFLQNIGALTSLKSTSLRNCGFIGTLPTQGWCDLKNLKEMDLSRNELVGILPSCLANLTSLQLLDISQNLFIGNVASSPLINLILLRYLSISTNKFQVPDSFKSFANHSNLKVFLSDFNQLVPEHDHVQTRVPKFQPRVLSLSNCRANEELTKPPSLLYYLYDLRYVDLSFDQFMGALPNWLFENNTRLQVAIMKNNSFMGSFHLPSQPNLDVQEIDISNNQIQGEIPLNISTIFPYLAWLLLSGNGFGGRFSKWLVSMNSLEFLDLSSNQFSGTLPKEFVTGRSLVHLKLSNNNLTGKIPPSVFKSQSLLALYLDRNNFEGEISNVHFSRSSYLRILDISNNNLLGKLPRWTKNLLGLTELDLSNNHFDGSIPEEFCYNVDLGLLDLSHNNLSGSLPHCSSPYSQSLSHIYLSKNRLNGLLTHSFLNISSLETLDLGENSLSGSIPKWINNLSSLNILRLKGNLFFGEIPNEICELDQLRIVDLSCNQLSGHIPSCLGHLIDAPNSFSSWIAISYSSMFYFDTSTEMEARLVQEVYTLLGSHIQGWIELVTKWWSYTYEGNILAYMSEIDLSCNQLTGLIPLAMGNLSDIHSLNLSHNNLTGPIPSTLSNLKQLESLDLSFNDLNGEIPSQLTKLNSLAVFSVAHNNLLGPIPYGKGQFGTFDNNSYEGNPLLCGPPLVKSCKETNAQPKATLVDQLGSYD</sequence>
<dbReference type="FunFam" id="3.80.10.10:FF:000213">
    <property type="entry name" value="Tyrosine-sulfated glycopeptide receptor 1"/>
    <property type="match status" value="1"/>
</dbReference>
<dbReference type="Pfam" id="PF08263">
    <property type="entry name" value="LRRNT_2"/>
    <property type="match status" value="1"/>
</dbReference>
<dbReference type="Proteomes" id="UP001054252">
    <property type="component" value="Unassembled WGS sequence"/>
</dbReference>